<sequence>MIFQKSTPKNTVDEEMTQFDAPADAERVDEIETVVGPSVNVEGDFASEGNIIIKGTVSGSVHTSRFLFVEQGAKIMANVRAGTAKISGEVKGNLKIRETIELTSTAKILGDIECRVLSVEPGALLFGKISMPGIEGAETRSTKPRNSRRADESTEAGE</sequence>
<protein>
    <recommendedName>
        <fullName evidence="5">Cell shape determination protein CcmA</fullName>
    </recommendedName>
</protein>
<feature type="region of interest" description="Disordered" evidence="2">
    <location>
        <begin position="135"/>
        <end position="158"/>
    </location>
</feature>
<dbReference type="AlphaFoldDB" id="A0A1F6NYJ5"/>
<comment type="similarity">
    <text evidence="1">Belongs to the bactofilin family.</text>
</comment>
<dbReference type="PANTHER" id="PTHR35024:SF4">
    <property type="entry name" value="POLYMER-FORMING CYTOSKELETAL PROTEIN"/>
    <property type="match status" value="1"/>
</dbReference>
<dbReference type="Pfam" id="PF04519">
    <property type="entry name" value="Bactofilin"/>
    <property type="match status" value="1"/>
</dbReference>
<dbReference type="EMBL" id="MFRC01000053">
    <property type="protein sequence ID" value="OGH88986.1"/>
    <property type="molecule type" value="Genomic_DNA"/>
</dbReference>
<organism evidence="3 4">
    <name type="scientific">Candidatus Magasanikbacteria bacterium RIFOXYD2_FULL_36_9</name>
    <dbReference type="NCBI Taxonomy" id="1798707"/>
    <lineage>
        <taxon>Bacteria</taxon>
        <taxon>Candidatus Magasanikiibacteriota</taxon>
    </lineage>
</organism>
<evidence type="ECO:0000256" key="1">
    <source>
        <dbReference type="ARBA" id="ARBA00044755"/>
    </source>
</evidence>
<dbReference type="Proteomes" id="UP000178490">
    <property type="component" value="Unassembled WGS sequence"/>
</dbReference>
<accession>A0A1F6NYJ5</accession>
<comment type="caution">
    <text evidence="3">The sequence shown here is derived from an EMBL/GenBank/DDBJ whole genome shotgun (WGS) entry which is preliminary data.</text>
</comment>
<dbReference type="InterPro" id="IPR007607">
    <property type="entry name" value="BacA/B"/>
</dbReference>
<proteinExistence type="inferred from homology"/>
<evidence type="ECO:0000313" key="3">
    <source>
        <dbReference type="EMBL" id="OGH88986.1"/>
    </source>
</evidence>
<evidence type="ECO:0000313" key="4">
    <source>
        <dbReference type="Proteomes" id="UP000178490"/>
    </source>
</evidence>
<evidence type="ECO:0000256" key="2">
    <source>
        <dbReference type="SAM" id="MobiDB-lite"/>
    </source>
</evidence>
<dbReference type="PANTHER" id="PTHR35024">
    <property type="entry name" value="HYPOTHETICAL CYTOSOLIC PROTEIN"/>
    <property type="match status" value="1"/>
</dbReference>
<gene>
    <name evidence="3" type="ORF">A2537_01535</name>
</gene>
<evidence type="ECO:0008006" key="5">
    <source>
        <dbReference type="Google" id="ProtNLM"/>
    </source>
</evidence>
<name>A0A1F6NYJ5_9BACT</name>
<reference evidence="3 4" key="1">
    <citation type="journal article" date="2016" name="Nat. Commun.">
        <title>Thousands of microbial genomes shed light on interconnected biogeochemical processes in an aquifer system.</title>
        <authorList>
            <person name="Anantharaman K."/>
            <person name="Brown C.T."/>
            <person name="Hug L.A."/>
            <person name="Sharon I."/>
            <person name="Castelle C.J."/>
            <person name="Probst A.J."/>
            <person name="Thomas B.C."/>
            <person name="Singh A."/>
            <person name="Wilkins M.J."/>
            <person name="Karaoz U."/>
            <person name="Brodie E.L."/>
            <person name="Williams K.H."/>
            <person name="Hubbard S.S."/>
            <person name="Banfield J.F."/>
        </authorList>
    </citation>
    <scope>NUCLEOTIDE SEQUENCE [LARGE SCALE GENOMIC DNA]</scope>
</reference>